<comment type="caution">
    <text evidence="3">The sequence shown here is derived from an EMBL/GenBank/DDBJ whole genome shotgun (WGS) entry which is preliminary data.</text>
</comment>
<dbReference type="Proteomes" id="UP000276301">
    <property type="component" value="Unassembled WGS sequence"/>
</dbReference>
<dbReference type="AlphaFoldDB" id="A0A498CNK5"/>
<reference evidence="3 4" key="1">
    <citation type="submission" date="2018-10" db="EMBL/GenBank/DDBJ databases">
        <title>Anaerotruncus faecis sp. nov., isolated from human feces.</title>
        <authorList>
            <person name="Wang Y.-J."/>
        </authorList>
    </citation>
    <scope>NUCLEOTIDE SEQUENCE [LARGE SCALE GENOMIC DNA]</scope>
    <source>
        <strain evidence="3 4">22A2-44</strain>
    </source>
</reference>
<keyword evidence="4" id="KW-1185">Reference proteome</keyword>
<dbReference type="RefSeq" id="WP_121587510.1">
    <property type="nucleotide sequence ID" value="NZ_RCHT01000035.1"/>
</dbReference>
<dbReference type="InterPro" id="IPR029058">
    <property type="entry name" value="AB_hydrolase_fold"/>
</dbReference>
<keyword evidence="1 3" id="KW-0378">Hydrolase</keyword>
<dbReference type="PRINTS" id="PR00111">
    <property type="entry name" value="ABHYDROLASE"/>
</dbReference>
<gene>
    <name evidence="3" type="ORF">D4A47_12425</name>
</gene>
<protein>
    <submittedName>
        <fullName evidence="3">Alpha/beta hydrolase</fullName>
    </submittedName>
</protein>
<organism evidence="3 4">
    <name type="scientific">Anaerotruncus massiliensis</name>
    <name type="common">ex Liu et al. 2021</name>
    <dbReference type="NCBI Taxonomy" id="2321404"/>
    <lineage>
        <taxon>Bacteria</taxon>
        <taxon>Bacillati</taxon>
        <taxon>Bacillota</taxon>
        <taxon>Clostridia</taxon>
        <taxon>Eubacteriales</taxon>
        <taxon>Oscillospiraceae</taxon>
        <taxon>Anaerotruncus</taxon>
    </lineage>
</organism>
<proteinExistence type="predicted"/>
<dbReference type="PANTHER" id="PTHR43798">
    <property type="entry name" value="MONOACYLGLYCEROL LIPASE"/>
    <property type="match status" value="1"/>
</dbReference>
<dbReference type="EMBL" id="RCHT01000035">
    <property type="protein sequence ID" value="RLL08178.1"/>
    <property type="molecule type" value="Genomic_DNA"/>
</dbReference>
<name>A0A498CNK5_9FIRM</name>
<evidence type="ECO:0000313" key="3">
    <source>
        <dbReference type="EMBL" id="RLL08178.1"/>
    </source>
</evidence>
<evidence type="ECO:0000313" key="4">
    <source>
        <dbReference type="Proteomes" id="UP000276301"/>
    </source>
</evidence>
<dbReference type="Pfam" id="PF00561">
    <property type="entry name" value="Abhydrolase_1"/>
    <property type="match status" value="1"/>
</dbReference>
<dbReference type="SUPFAM" id="SSF53474">
    <property type="entry name" value="alpha/beta-Hydrolases"/>
    <property type="match status" value="1"/>
</dbReference>
<dbReference type="PANTHER" id="PTHR43798:SF31">
    <property type="entry name" value="AB HYDROLASE SUPERFAMILY PROTEIN YCLE"/>
    <property type="match status" value="1"/>
</dbReference>
<dbReference type="InterPro" id="IPR000073">
    <property type="entry name" value="AB_hydrolase_1"/>
</dbReference>
<dbReference type="Gene3D" id="3.40.50.1820">
    <property type="entry name" value="alpha/beta hydrolase"/>
    <property type="match status" value="1"/>
</dbReference>
<sequence>MFYVRTNDGVKIAVYDLNPTAAETVFLVHGWPLSHRIFEYQETPLICKGYRVVEIDLRGFGSSDKPACGYTYDRMADDIYAVVRALNLQNFTLAGYSMGGAIVLRYMARHRGYGVKKLALLSAAAPRLTQAPGFCHGVPASAVDQWAAGASTDRPALIRQFGGMLFTLPHSQAITDWLGDVSLSASGIATIQTACALRDEDGRADLARVCVPTGVFHGRQDRVVPFDLALVTQQGIRNAVLYPFDQSGHGIFYDELDRFNSCFLQFLAC</sequence>
<evidence type="ECO:0000256" key="1">
    <source>
        <dbReference type="ARBA" id="ARBA00022801"/>
    </source>
</evidence>
<dbReference type="GO" id="GO:0016020">
    <property type="term" value="C:membrane"/>
    <property type="evidence" value="ECO:0007669"/>
    <property type="project" value="TreeGrafter"/>
</dbReference>
<dbReference type="InterPro" id="IPR050266">
    <property type="entry name" value="AB_hydrolase_sf"/>
</dbReference>
<dbReference type="GO" id="GO:0016787">
    <property type="term" value="F:hydrolase activity"/>
    <property type="evidence" value="ECO:0007669"/>
    <property type="project" value="UniProtKB-KW"/>
</dbReference>
<evidence type="ECO:0000259" key="2">
    <source>
        <dbReference type="Pfam" id="PF00561"/>
    </source>
</evidence>
<feature type="domain" description="AB hydrolase-1" evidence="2">
    <location>
        <begin position="24"/>
        <end position="255"/>
    </location>
</feature>
<accession>A0A498CNK5</accession>